<dbReference type="Gene3D" id="2.40.50.100">
    <property type="match status" value="1"/>
</dbReference>
<dbReference type="InterPro" id="IPR059040">
    <property type="entry name" value="HH_CyaD-like"/>
</dbReference>
<dbReference type="Gene3D" id="2.40.30.170">
    <property type="match status" value="1"/>
</dbReference>
<dbReference type="InterPro" id="IPR010129">
    <property type="entry name" value="T1SS_HlyD"/>
</dbReference>
<dbReference type="RefSeq" id="WP_107005805.1">
    <property type="nucleotide sequence ID" value="NZ_AP024613.1"/>
</dbReference>
<feature type="coiled-coil region" evidence="10">
    <location>
        <begin position="303"/>
        <end position="330"/>
    </location>
</feature>
<proteinExistence type="inferred from homology"/>
<dbReference type="InterPro" id="IPR050739">
    <property type="entry name" value="MFP"/>
</dbReference>
<evidence type="ECO:0000256" key="5">
    <source>
        <dbReference type="ARBA" id="ARBA00022519"/>
    </source>
</evidence>
<keyword evidence="5 9" id="KW-0997">Cell inner membrane</keyword>
<dbReference type="PANTHER" id="PTHR30386:SF27">
    <property type="entry name" value="MEMBRANE FUSION PROTEIN (MFP) FAMILY PROTEIN"/>
    <property type="match status" value="1"/>
</dbReference>
<evidence type="ECO:0000256" key="2">
    <source>
        <dbReference type="ARBA" id="ARBA00009477"/>
    </source>
</evidence>
<keyword evidence="3 9" id="KW-0813">Transport</keyword>
<name>A0AAD1KFC3_9GAMM</name>
<keyword evidence="10" id="KW-0175">Coiled coil</keyword>
<keyword evidence="7 9" id="KW-1133">Transmembrane helix</keyword>
<keyword evidence="6 9" id="KW-0812">Transmembrane</keyword>
<evidence type="ECO:0000313" key="14">
    <source>
        <dbReference type="Proteomes" id="UP000825078"/>
    </source>
</evidence>
<dbReference type="GO" id="GO:0009306">
    <property type="term" value="P:protein secretion"/>
    <property type="evidence" value="ECO:0007669"/>
    <property type="project" value="InterPro"/>
</dbReference>
<dbReference type="Pfam" id="PF25988">
    <property type="entry name" value="HH_CyaD"/>
    <property type="match status" value="1"/>
</dbReference>
<evidence type="ECO:0000256" key="4">
    <source>
        <dbReference type="ARBA" id="ARBA00022475"/>
    </source>
</evidence>
<dbReference type="PROSITE" id="PS00543">
    <property type="entry name" value="HLYD_FAMILY"/>
    <property type="match status" value="1"/>
</dbReference>
<dbReference type="PRINTS" id="PR01490">
    <property type="entry name" value="RTXTOXIND"/>
</dbReference>
<evidence type="ECO:0000256" key="1">
    <source>
        <dbReference type="ARBA" id="ARBA00004377"/>
    </source>
</evidence>
<evidence type="ECO:0000256" key="8">
    <source>
        <dbReference type="ARBA" id="ARBA00023136"/>
    </source>
</evidence>
<dbReference type="SUPFAM" id="SSF111369">
    <property type="entry name" value="HlyD-like secretion proteins"/>
    <property type="match status" value="1"/>
</dbReference>
<dbReference type="InterPro" id="IPR006144">
    <property type="entry name" value="Secretion_HlyD_CS"/>
</dbReference>
<evidence type="ECO:0000256" key="6">
    <source>
        <dbReference type="ARBA" id="ARBA00022692"/>
    </source>
</evidence>
<accession>A0AAD1KFC3</accession>
<dbReference type="Proteomes" id="UP000825078">
    <property type="component" value="Chromosome"/>
</dbReference>
<sequence>MPSHSENNAAEAITKLEHRRLEQQKLEFLPAALEIQAAPPARWSRLLLRCIVSLIVAVILWASWAEIDIIATAQGKIVPSGKVKIIQPLDTGVVKHIFIREGQHVKAGDDLIVLDGTSNQADADRLKNELQGYVEDLARQKAFLNRLGKAGFSHDSESIDTTGSNASQQISTLTTGITSIGSFDEINPLPANQLQLLDSAWLEHLSKLNSISSDIAKLKAEKKSISIDVGRIEKTLPLVVERERSYYTLLGTSAVSRNQYLELKQQRIDQEESLLLQRAKLEQARASIVSVEQNYFAYLSETRRNVLQEINQLTRQVESTRQELTKAIRLTELRVLKAPVTGVVEELAIATIGGVVTPAQELLKIVPIGQHGSVQLEVEAGLLNKDIGFVQVGQTAEIKIESFPFTKYGVIDGEVTDISADAKEYEQLGLLYPLKASLVTDEINVNGKWVKLKPGMSVTVEVKTGTRRLMEFLLAPLMRGVSEGARER</sequence>
<evidence type="ECO:0000259" key="11">
    <source>
        <dbReference type="Pfam" id="PF25988"/>
    </source>
</evidence>
<evidence type="ECO:0000256" key="3">
    <source>
        <dbReference type="ARBA" id="ARBA00022448"/>
    </source>
</evidence>
<dbReference type="InterPro" id="IPR058982">
    <property type="entry name" value="Beta-barrel_AprE"/>
</dbReference>
<dbReference type="AlphaFoldDB" id="A0AAD1KFC3"/>
<reference evidence="13" key="1">
    <citation type="submission" date="2021-05" db="EMBL/GenBank/DDBJ databases">
        <title>Molecular characterization for Shewanella algae harboring chromosomal blaOXA-55-like strains isolated from clinical and environment sample.</title>
        <authorList>
            <person name="Ohama Y."/>
            <person name="Aoki K."/>
            <person name="Harada S."/>
            <person name="Moriya K."/>
            <person name="Ishii Y."/>
            <person name="Tateda K."/>
        </authorList>
    </citation>
    <scope>NUCLEOTIDE SEQUENCE</scope>
    <source>
        <strain evidence="13">TUM17379</strain>
    </source>
</reference>
<dbReference type="Pfam" id="PF26002">
    <property type="entry name" value="Beta-barrel_AprE"/>
    <property type="match status" value="1"/>
</dbReference>
<dbReference type="GO" id="GO:0005886">
    <property type="term" value="C:plasma membrane"/>
    <property type="evidence" value="ECO:0007669"/>
    <property type="project" value="UniProtKB-SubCell"/>
</dbReference>
<feature type="transmembrane region" description="Helical" evidence="9">
    <location>
        <begin position="46"/>
        <end position="64"/>
    </location>
</feature>
<evidence type="ECO:0000256" key="10">
    <source>
        <dbReference type="SAM" id="Coils"/>
    </source>
</evidence>
<evidence type="ECO:0000256" key="9">
    <source>
        <dbReference type="RuleBase" id="RU365093"/>
    </source>
</evidence>
<feature type="domain" description="CyaD-like alpha-helical hairpin" evidence="11">
    <location>
        <begin position="115"/>
        <end position="327"/>
    </location>
</feature>
<evidence type="ECO:0000256" key="7">
    <source>
        <dbReference type="ARBA" id="ARBA00022989"/>
    </source>
</evidence>
<dbReference type="EMBL" id="AP024613">
    <property type="protein sequence ID" value="BCV47047.1"/>
    <property type="molecule type" value="Genomic_DNA"/>
</dbReference>
<gene>
    <name evidence="13" type="ORF">TUM17379_40650</name>
</gene>
<protein>
    <recommendedName>
        <fullName evidence="9">Membrane fusion protein (MFP) family protein</fullName>
    </recommendedName>
</protein>
<dbReference type="NCBIfam" id="TIGR01843">
    <property type="entry name" value="type_I_hlyD"/>
    <property type="match status" value="1"/>
</dbReference>
<keyword evidence="4 9" id="KW-1003">Cell membrane</keyword>
<dbReference type="PANTHER" id="PTHR30386">
    <property type="entry name" value="MEMBRANE FUSION SUBUNIT OF EMRAB-TOLC MULTIDRUG EFFLUX PUMP"/>
    <property type="match status" value="1"/>
</dbReference>
<feature type="domain" description="AprE-like beta-barrel" evidence="12">
    <location>
        <begin position="376"/>
        <end position="465"/>
    </location>
</feature>
<organism evidence="13 14">
    <name type="scientific">Shewanella algae</name>
    <dbReference type="NCBI Taxonomy" id="38313"/>
    <lineage>
        <taxon>Bacteria</taxon>
        <taxon>Pseudomonadati</taxon>
        <taxon>Pseudomonadota</taxon>
        <taxon>Gammaproteobacteria</taxon>
        <taxon>Alteromonadales</taxon>
        <taxon>Shewanellaceae</taxon>
        <taxon>Shewanella</taxon>
    </lineage>
</organism>
<comment type="subcellular location">
    <subcellularLocation>
        <location evidence="1 9">Cell inner membrane</location>
        <topology evidence="1 9">Single-pass membrane protein</topology>
    </subcellularLocation>
</comment>
<keyword evidence="8 9" id="KW-0472">Membrane</keyword>
<evidence type="ECO:0000259" key="12">
    <source>
        <dbReference type="Pfam" id="PF26002"/>
    </source>
</evidence>
<comment type="similarity">
    <text evidence="2 9">Belongs to the membrane fusion protein (MFP) (TC 8.A.1) family.</text>
</comment>
<evidence type="ECO:0000313" key="13">
    <source>
        <dbReference type="EMBL" id="BCV47047.1"/>
    </source>
</evidence>